<feature type="compositionally biased region" description="Basic residues" evidence="7">
    <location>
        <begin position="88"/>
        <end position="98"/>
    </location>
</feature>
<dbReference type="GO" id="GO:0003676">
    <property type="term" value="F:nucleic acid binding"/>
    <property type="evidence" value="ECO:0007669"/>
    <property type="project" value="InterPro"/>
</dbReference>
<keyword evidence="2" id="KW-0479">Metal-binding</keyword>
<dbReference type="GO" id="GO:0008270">
    <property type="term" value="F:zinc ion binding"/>
    <property type="evidence" value="ECO:0007669"/>
    <property type="project" value="UniProtKB-KW"/>
</dbReference>
<evidence type="ECO:0000259" key="8">
    <source>
        <dbReference type="SMART" id="SM00451"/>
    </source>
</evidence>
<dbReference type="InterPro" id="IPR036236">
    <property type="entry name" value="Znf_C2H2_sf"/>
</dbReference>
<dbReference type="Proteomes" id="UP001189122">
    <property type="component" value="Unassembled WGS sequence"/>
</dbReference>
<dbReference type="SMART" id="SM00451">
    <property type="entry name" value="ZnF_U1"/>
    <property type="match status" value="2"/>
</dbReference>
<dbReference type="EMBL" id="LR743597">
    <property type="protein sequence ID" value="CAA2628111.1"/>
    <property type="molecule type" value="Genomic_DNA"/>
</dbReference>
<dbReference type="Pfam" id="PF12171">
    <property type="entry name" value="zf-C2H2_jaz"/>
    <property type="match status" value="1"/>
</dbReference>
<dbReference type="InterPro" id="IPR051868">
    <property type="entry name" value="ZN346_ZMAT4"/>
</dbReference>
<dbReference type="SUPFAM" id="SSF57667">
    <property type="entry name" value="beta-beta-alpha zinc fingers"/>
    <property type="match status" value="2"/>
</dbReference>
<evidence type="ECO:0000256" key="2">
    <source>
        <dbReference type="ARBA" id="ARBA00022723"/>
    </source>
</evidence>
<dbReference type="Gene3D" id="3.30.160.60">
    <property type="entry name" value="Classic Zinc Finger"/>
    <property type="match status" value="2"/>
</dbReference>
<dbReference type="AlphaFoldDB" id="A0A7I8JAY2"/>
<name>A0A7I8JAY2_SPIIN</name>
<dbReference type="InterPro" id="IPR022755">
    <property type="entry name" value="Znf_C2H2_jaz"/>
</dbReference>
<feature type="domain" description="U1-type" evidence="8">
    <location>
        <begin position="146"/>
        <end position="180"/>
    </location>
</feature>
<organism evidence="9">
    <name type="scientific">Spirodela intermedia</name>
    <name type="common">Intermediate duckweed</name>
    <dbReference type="NCBI Taxonomy" id="51605"/>
    <lineage>
        <taxon>Eukaryota</taxon>
        <taxon>Viridiplantae</taxon>
        <taxon>Streptophyta</taxon>
        <taxon>Embryophyta</taxon>
        <taxon>Tracheophyta</taxon>
        <taxon>Spermatophyta</taxon>
        <taxon>Magnoliopsida</taxon>
        <taxon>Liliopsida</taxon>
        <taxon>Araceae</taxon>
        <taxon>Lemnoideae</taxon>
        <taxon>Spirodela</taxon>
    </lineage>
</organism>
<dbReference type="Pfam" id="PF12874">
    <property type="entry name" value="zf-met"/>
    <property type="match status" value="1"/>
</dbReference>
<keyword evidence="10" id="KW-1185">Reference proteome</keyword>
<dbReference type="PANTHER" id="PTHR46144">
    <property type="entry name" value="ZINC FINGER PROTEIN 385B-LIKE"/>
    <property type="match status" value="1"/>
</dbReference>
<comment type="subcellular location">
    <subcellularLocation>
        <location evidence="1">Nucleus</location>
    </subcellularLocation>
</comment>
<evidence type="ECO:0000313" key="10">
    <source>
        <dbReference type="Proteomes" id="UP001189122"/>
    </source>
</evidence>
<dbReference type="InterPro" id="IPR013087">
    <property type="entry name" value="Znf_C2H2_type"/>
</dbReference>
<reference evidence="9 10" key="1">
    <citation type="submission" date="2019-12" db="EMBL/GenBank/DDBJ databases">
        <authorList>
            <person name="Scholz U."/>
            <person name="Mascher M."/>
            <person name="Fiebig A."/>
        </authorList>
    </citation>
    <scope>NUCLEOTIDE SEQUENCE</scope>
</reference>
<evidence type="ECO:0000256" key="6">
    <source>
        <dbReference type="ARBA" id="ARBA00023242"/>
    </source>
</evidence>
<evidence type="ECO:0000256" key="7">
    <source>
        <dbReference type="SAM" id="MobiDB-lite"/>
    </source>
</evidence>
<evidence type="ECO:0000313" key="9">
    <source>
        <dbReference type="EMBL" id="CAA2628111.1"/>
    </source>
</evidence>
<keyword evidence="4" id="KW-0863">Zinc-finger</keyword>
<keyword evidence="3" id="KW-0677">Repeat</keyword>
<protein>
    <recommendedName>
        <fullName evidence="8">U1-type domain-containing protein</fullName>
    </recommendedName>
</protein>
<feature type="region of interest" description="Disordered" evidence="7">
    <location>
        <begin position="87"/>
        <end position="128"/>
    </location>
</feature>
<evidence type="ECO:0000256" key="5">
    <source>
        <dbReference type="ARBA" id="ARBA00022833"/>
    </source>
</evidence>
<dbReference type="GO" id="GO:0005634">
    <property type="term" value="C:nucleus"/>
    <property type="evidence" value="ECO:0007669"/>
    <property type="project" value="UniProtKB-SubCell"/>
</dbReference>
<sequence>MVASVASEGQGFYARDAIRQYGMDPLAYEDVLGRSPGLLVHLNRAAHPHGSAGKKKRKSMKIAKIVQSAYCEVCSVDCNSQEVLSNHKAGKRHRKNLRKAPPQKESPAGEDDKAAIESMKRRSAPVADQDLEVKKRRLLEEGTTVESMKVCTLCNIVCNSEIVYGYHIAGQKHSSMVRKLATSVN</sequence>
<evidence type="ECO:0000256" key="4">
    <source>
        <dbReference type="ARBA" id="ARBA00022771"/>
    </source>
</evidence>
<keyword evidence="5" id="KW-0862">Zinc</keyword>
<accession>A0A7I8JAY2</accession>
<keyword evidence="6" id="KW-0539">Nucleus</keyword>
<dbReference type="EMBL" id="CACRZD030000010">
    <property type="protein sequence ID" value="CAA6667366.1"/>
    <property type="molecule type" value="Genomic_DNA"/>
</dbReference>
<evidence type="ECO:0000256" key="1">
    <source>
        <dbReference type="ARBA" id="ARBA00004123"/>
    </source>
</evidence>
<proteinExistence type="predicted"/>
<dbReference type="PANTHER" id="PTHR46144:SF6">
    <property type="entry name" value="C2H2-TYPE DOMAIN-CONTAINING PROTEIN"/>
    <property type="match status" value="1"/>
</dbReference>
<dbReference type="InterPro" id="IPR003604">
    <property type="entry name" value="Matrin/U1-like-C_Znf_C2H2"/>
</dbReference>
<gene>
    <name evidence="9" type="ORF">SI7747_10013759</name>
</gene>
<feature type="compositionally biased region" description="Basic and acidic residues" evidence="7">
    <location>
        <begin position="110"/>
        <end position="120"/>
    </location>
</feature>
<feature type="domain" description="U1-type" evidence="8">
    <location>
        <begin position="66"/>
        <end position="100"/>
    </location>
</feature>
<evidence type="ECO:0000256" key="3">
    <source>
        <dbReference type="ARBA" id="ARBA00022737"/>
    </source>
</evidence>